<feature type="region of interest" description="Disordered" evidence="1">
    <location>
        <begin position="23"/>
        <end position="44"/>
    </location>
</feature>
<feature type="non-terminal residue" evidence="2">
    <location>
        <position position="176"/>
    </location>
</feature>
<dbReference type="InterPro" id="IPR027417">
    <property type="entry name" value="P-loop_NTPase"/>
</dbReference>
<dbReference type="EMBL" id="BART01008245">
    <property type="protein sequence ID" value="GAG70828.1"/>
    <property type="molecule type" value="Genomic_DNA"/>
</dbReference>
<evidence type="ECO:0000256" key="1">
    <source>
        <dbReference type="SAM" id="MobiDB-lite"/>
    </source>
</evidence>
<name>X1ADT4_9ZZZZ</name>
<comment type="caution">
    <text evidence="2">The sequence shown here is derived from an EMBL/GenBank/DDBJ whole genome shotgun (WGS) entry which is preliminary data.</text>
</comment>
<dbReference type="Gene3D" id="3.40.50.300">
    <property type="entry name" value="P-loop containing nucleotide triphosphate hydrolases"/>
    <property type="match status" value="1"/>
</dbReference>
<organism evidence="2">
    <name type="scientific">marine sediment metagenome</name>
    <dbReference type="NCBI Taxonomy" id="412755"/>
    <lineage>
        <taxon>unclassified sequences</taxon>
        <taxon>metagenomes</taxon>
        <taxon>ecological metagenomes</taxon>
    </lineage>
</organism>
<dbReference type="AlphaFoldDB" id="X1ADT4"/>
<proteinExistence type="predicted"/>
<reference evidence="2" key="1">
    <citation type="journal article" date="2014" name="Front. Microbiol.">
        <title>High frequency of phylogenetically diverse reductive dehalogenase-homologous genes in deep subseafloor sedimentary metagenomes.</title>
        <authorList>
            <person name="Kawai M."/>
            <person name="Futagami T."/>
            <person name="Toyoda A."/>
            <person name="Takaki Y."/>
            <person name="Nishi S."/>
            <person name="Hori S."/>
            <person name="Arai W."/>
            <person name="Tsubouchi T."/>
            <person name="Morono Y."/>
            <person name="Uchiyama I."/>
            <person name="Ito T."/>
            <person name="Fujiyama A."/>
            <person name="Inagaki F."/>
            <person name="Takami H."/>
        </authorList>
    </citation>
    <scope>NUCLEOTIDE SEQUENCE</scope>
    <source>
        <strain evidence="2">Expedition CK06-06</strain>
    </source>
</reference>
<sequence length="176" mass="20047">MIEIIEKAGTEVHTSDGRHYIYPKTRKRANRTKESYRPNTAAGRRQSIKNLAKGRGKGSHKQKPLKAITVLLKEKSMSDYVDDPIGFIETHFFVIETRRPIVLLDHEKELLTDLFLRQIRPNLAVIGEPKKCGKSTFAAAIALWFLCTKPMSEVYLLASTQAQSQLVCYDKGEFRP</sequence>
<gene>
    <name evidence="2" type="ORF">S01H4_18578</name>
</gene>
<protein>
    <submittedName>
        <fullName evidence="2">Uncharacterized protein</fullName>
    </submittedName>
</protein>
<accession>X1ADT4</accession>
<evidence type="ECO:0000313" key="2">
    <source>
        <dbReference type="EMBL" id="GAG70828.1"/>
    </source>
</evidence>